<accession>A0A4Z1A9L3</accession>
<proteinExistence type="predicted"/>
<dbReference type="InterPro" id="IPR016186">
    <property type="entry name" value="C-type_lectin-like/link_sf"/>
</dbReference>
<evidence type="ECO:0008006" key="3">
    <source>
        <dbReference type="Google" id="ProtNLM"/>
    </source>
</evidence>
<reference evidence="1" key="1">
    <citation type="journal article" date="2019" name="PLoS Negl. Trop. Dis.">
        <title>Revisiting the worldwide diversity of Leptospira species in the environment.</title>
        <authorList>
            <person name="Vincent A.T."/>
            <person name="Schiettekatte O."/>
            <person name="Bourhy P."/>
            <person name="Veyrier F.J."/>
            <person name="Picardeau M."/>
        </authorList>
    </citation>
    <scope>NUCLEOTIDE SEQUENCE [LARGE SCALE GENOMIC DNA]</scope>
    <source>
        <strain evidence="1">201601113</strain>
    </source>
</reference>
<evidence type="ECO:0000313" key="1">
    <source>
        <dbReference type="EMBL" id="TGM96690.1"/>
    </source>
</evidence>
<comment type="caution">
    <text evidence="1">The sequence shown here is derived from an EMBL/GenBank/DDBJ whole genome shotgun (WGS) entry which is preliminary data.</text>
</comment>
<gene>
    <name evidence="1" type="ORF">EHR06_16930</name>
</gene>
<dbReference type="Gene3D" id="3.10.100.10">
    <property type="entry name" value="Mannose-Binding Protein A, subunit A"/>
    <property type="match status" value="1"/>
</dbReference>
<sequence length="222" mass="23659">MIRVFSSFCVILLFFALVDCDQGSPDGSQGLLALALSSSGGDGTETDPGEVPPPEDPSRILFITSSIYNGNLGGVSGADFRCASTAGAGGLSGTFQAVISTSAMHARGRMPNAKYVTTTGETIALSVSDLFDGTIATQIRNEQGNYAPSSGTYRSVWTGTRWDGYYVNGTNTSCKDWTSSSNPDWGETGFVPRLDSFWVWVNDSGWAPCDFQRALYCFQASL</sequence>
<keyword evidence="2" id="KW-1185">Reference proteome</keyword>
<organism evidence="1 2">
    <name type="scientific">Leptospira dzoumogneensis</name>
    <dbReference type="NCBI Taxonomy" id="2484904"/>
    <lineage>
        <taxon>Bacteria</taxon>
        <taxon>Pseudomonadati</taxon>
        <taxon>Spirochaetota</taxon>
        <taxon>Spirochaetia</taxon>
        <taxon>Leptospirales</taxon>
        <taxon>Leptospiraceae</taxon>
        <taxon>Leptospira</taxon>
    </lineage>
</organism>
<dbReference type="EMBL" id="RQHS01000021">
    <property type="protein sequence ID" value="TGM96690.1"/>
    <property type="molecule type" value="Genomic_DNA"/>
</dbReference>
<dbReference type="SUPFAM" id="SSF56436">
    <property type="entry name" value="C-type lectin-like"/>
    <property type="match status" value="1"/>
</dbReference>
<name>A0A4Z1A9L3_9LEPT</name>
<dbReference type="RefSeq" id="WP_135758092.1">
    <property type="nucleotide sequence ID" value="NZ_RQHS01000021.1"/>
</dbReference>
<protein>
    <recommendedName>
        <fullName evidence="3">DUF1554 domain-containing protein</fullName>
    </recommendedName>
</protein>
<evidence type="ECO:0000313" key="2">
    <source>
        <dbReference type="Proteomes" id="UP000297241"/>
    </source>
</evidence>
<dbReference type="AlphaFoldDB" id="A0A4Z1A9L3"/>
<dbReference type="OrthoDB" id="328447at2"/>
<dbReference type="Proteomes" id="UP000297241">
    <property type="component" value="Unassembled WGS sequence"/>
</dbReference>
<dbReference type="InterPro" id="IPR016187">
    <property type="entry name" value="CTDL_fold"/>
</dbReference>